<name>A0ACC0LMD9_RHOML</name>
<sequence>MDQTIDRTFQNLENRRSSGREQDVAIEELMLRPRNGPGGWLIDLSGRFSSKRLHG</sequence>
<reference evidence="1" key="1">
    <citation type="submission" date="2022-02" db="EMBL/GenBank/DDBJ databases">
        <title>Plant Genome Project.</title>
        <authorList>
            <person name="Zhang R.-G."/>
        </authorList>
    </citation>
    <scope>NUCLEOTIDE SEQUENCE</scope>
    <source>
        <strain evidence="1">AT1</strain>
    </source>
</reference>
<evidence type="ECO:0000313" key="2">
    <source>
        <dbReference type="Proteomes" id="UP001062846"/>
    </source>
</evidence>
<gene>
    <name evidence="1" type="ORF">RHMOL_Rhmol11G0009400</name>
</gene>
<evidence type="ECO:0000313" key="1">
    <source>
        <dbReference type="EMBL" id="KAI8529886.1"/>
    </source>
</evidence>
<dbReference type="EMBL" id="CM046398">
    <property type="protein sequence ID" value="KAI8529886.1"/>
    <property type="molecule type" value="Genomic_DNA"/>
</dbReference>
<protein>
    <submittedName>
        <fullName evidence="1">Uncharacterized protein</fullName>
    </submittedName>
</protein>
<proteinExistence type="predicted"/>
<comment type="caution">
    <text evidence="1">The sequence shown here is derived from an EMBL/GenBank/DDBJ whole genome shotgun (WGS) entry which is preliminary data.</text>
</comment>
<keyword evidence="2" id="KW-1185">Reference proteome</keyword>
<organism evidence="1 2">
    <name type="scientific">Rhododendron molle</name>
    <name type="common">Chinese azalea</name>
    <name type="synonym">Azalea mollis</name>
    <dbReference type="NCBI Taxonomy" id="49168"/>
    <lineage>
        <taxon>Eukaryota</taxon>
        <taxon>Viridiplantae</taxon>
        <taxon>Streptophyta</taxon>
        <taxon>Embryophyta</taxon>
        <taxon>Tracheophyta</taxon>
        <taxon>Spermatophyta</taxon>
        <taxon>Magnoliopsida</taxon>
        <taxon>eudicotyledons</taxon>
        <taxon>Gunneridae</taxon>
        <taxon>Pentapetalae</taxon>
        <taxon>asterids</taxon>
        <taxon>Ericales</taxon>
        <taxon>Ericaceae</taxon>
        <taxon>Ericoideae</taxon>
        <taxon>Rhodoreae</taxon>
        <taxon>Rhododendron</taxon>
    </lineage>
</organism>
<accession>A0ACC0LMD9</accession>
<dbReference type="Proteomes" id="UP001062846">
    <property type="component" value="Chromosome 11"/>
</dbReference>